<proteinExistence type="predicted"/>
<evidence type="ECO:0000313" key="1">
    <source>
        <dbReference type="EMBL" id="SEI41033.1"/>
    </source>
</evidence>
<dbReference type="EMBL" id="FNYA01000001">
    <property type="protein sequence ID" value="SEI41033.1"/>
    <property type="molecule type" value="Genomic_DNA"/>
</dbReference>
<reference evidence="2" key="1">
    <citation type="submission" date="2016-10" db="EMBL/GenBank/DDBJ databases">
        <authorList>
            <person name="Varghese N."/>
            <person name="Submissions S."/>
        </authorList>
    </citation>
    <scope>NUCLEOTIDE SEQUENCE [LARGE SCALE GENOMIC DNA]</scope>
    <source>
        <strain evidence="2">DSM 17934</strain>
    </source>
</reference>
<dbReference type="STRING" id="402734.SAMN05660918_0409"/>
<keyword evidence="2" id="KW-1185">Reference proteome</keyword>
<gene>
    <name evidence="1" type="ORF">SAMN05660918_0409</name>
</gene>
<dbReference type="Proteomes" id="UP000199702">
    <property type="component" value="Unassembled WGS sequence"/>
</dbReference>
<evidence type="ECO:0000313" key="2">
    <source>
        <dbReference type="Proteomes" id="UP000199702"/>
    </source>
</evidence>
<accession>A0A1H6QBA6</accession>
<dbReference type="AlphaFoldDB" id="A0A1H6QBA6"/>
<name>A0A1H6QBA6_9FLAO</name>
<dbReference type="RefSeq" id="WP_091307047.1">
    <property type="nucleotide sequence ID" value="NZ_CBCSJU010000001.1"/>
</dbReference>
<dbReference type="Gene3D" id="3.10.450.50">
    <property type="match status" value="1"/>
</dbReference>
<dbReference type="OrthoDB" id="117186at2"/>
<dbReference type="InterPro" id="IPR032710">
    <property type="entry name" value="NTF2-like_dom_sf"/>
</dbReference>
<organism evidence="1 2">
    <name type="scientific">Flavobacterium terrigena</name>
    <dbReference type="NCBI Taxonomy" id="402734"/>
    <lineage>
        <taxon>Bacteria</taxon>
        <taxon>Pseudomonadati</taxon>
        <taxon>Bacteroidota</taxon>
        <taxon>Flavobacteriia</taxon>
        <taxon>Flavobacteriales</taxon>
        <taxon>Flavobacteriaceae</taxon>
        <taxon>Flavobacterium</taxon>
    </lineage>
</organism>
<protein>
    <submittedName>
        <fullName evidence="1">Putative lumazine-binding</fullName>
    </submittedName>
</protein>
<dbReference type="SUPFAM" id="SSF54427">
    <property type="entry name" value="NTF2-like"/>
    <property type="match status" value="1"/>
</dbReference>
<sequence length="153" mass="17728">MRQLFIILFFGFSVSISAQEKTPNDSEQGKQIKQSISVFFDGLQTADTLKIQTVCHKEMKLQSIMEKNAIGTLSFETNEEFYKSIATLPKNLKIEERLLSYKIQIDGSMAQVWTPYEFYVNDKLSHIGTNSFTLLLENNVWKIVHIIDTRRKK</sequence>